<keyword evidence="2" id="KW-1185">Reference proteome</keyword>
<reference evidence="1 2" key="1">
    <citation type="submission" date="2021-02" db="EMBL/GenBank/DDBJ databases">
        <title>Isolation and Efficacy of Vancomycin Resistant Enterococci-specific Bacteriophages in Wax Moth Larvae Model Galleria mellonella.</title>
        <authorList>
            <person name="El Haddad L."/>
            <person name="Harb C.P."/>
            <person name="Clark J.R."/>
            <person name="Terwilliger A.L."/>
            <person name="Chaftari C."/>
            <person name="Duna M."/>
            <person name="Youssef S."/>
            <person name="Stibich M."/>
            <person name="Maresso A."/>
            <person name="Chemaly R.F."/>
        </authorList>
    </citation>
    <scope>NUCLEOTIDE SEQUENCE [LARGE SCALE GENOMIC DNA]</scope>
</reference>
<proteinExistence type="predicted"/>
<evidence type="ECO:0000313" key="1">
    <source>
        <dbReference type="EMBL" id="QVW28111.1"/>
    </source>
</evidence>
<organism evidence="1 2">
    <name type="scientific">Enterococcus phage MDA2</name>
    <dbReference type="NCBI Taxonomy" id="2816459"/>
    <lineage>
        <taxon>Viruses</taxon>
        <taxon>Duplodnaviria</taxon>
        <taxon>Heunggongvirae</taxon>
        <taxon>Uroviricota</taxon>
        <taxon>Caudoviricetes</taxon>
        <taxon>Herelleviridae</taxon>
        <taxon>Brockvirinae</taxon>
        <taxon>Kochikohdavirus</taxon>
        <taxon>Kochikohdavirus mda2</taxon>
    </lineage>
</organism>
<dbReference type="EMBL" id="MW633168">
    <property type="protein sequence ID" value="QVW28111.1"/>
    <property type="molecule type" value="Genomic_DNA"/>
</dbReference>
<evidence type="ECO:0000313" key="2">
    <source>
        <dbReference type="Proteomes" id="UP000828118"/>
    </source>
</evidence>
<dbReference type="Proteomes" id="UP000828118">
    <property type="component" value="Segment"/>
</dbReference>
<sequence length="42" mass="4950">MRYRKRTTLTESYYTALVVVNNVWNLVAYCNKLPRSIGVGLW</sequence>
<name>A0AAE7RFK8_9CAUD</name>
<protein>
    <submittedName>
        <fullName evidence="1">Uncharacterized protein</fullName>
    </submittedName>
</protein>
<accession>A0AAE7RFK8</accession>